<dbReference type="InterPro" id="IPR036457">
    <property type="entry name" value="PPM-type-like_dom_sf"/>
</dbReference>
<dbReference type="Proteomes" id="UP001489004">
    <property type="component" value="Unassembled WGS sequence"/>
</dbReference>
<dbReference type="InterPro" id="IPR001932">
    <property type="entry name" value="PPM-type_phosphatase-like_dom"/>
</dbReference>
<dbReference type="PANTHER" id="PTHR47992">
    <property type="entry name" value="PROTEIN PHOSPHATASE"/>
    <property type="match status" value="1"/>
</dbReference>
<gene>
    <name evidence="3" type="ORF">WJX72_004205</name>
</gene>
<feature type="region of interest" description="Disordered" evidence="1">
    <location>
        <begin position="1"/>
        <end position="82"/>
    </location>
</feature>
<proteinExistence type="predicted"/>
<comment type="caution">
    <text evidence="3">The sequence shown here is derived from an EMBL/GenBank/DDBJ whole genome shotgun (WGS) entry which is preliminary data.</text>
</comment>
<dbReference type="Gene3D" id="3.60.40.10">
    <property type="entry name" value="PPM-type phosphatase domain"/>
    <property type="match status" value="1"/>
</dbReference>
<organism evidence="3 4">
    <name type="scientific">[Myrmecia] bisecta</name>
    <dbReference type="NCBI Taxonomy" id="41462"/>
    <lineage>
        <taxon>Eukaryota</taxon>
        <taxon>Viridiplantae</taxon>
        <taxon>Chlorophyta</taxon>
        <taxon>core chlorophytes</taxon>
        <taxon>Trebouxiophyceae</taxon>
        <taxon>Trebouxiales</taxon>
        <taxon>Trebouxiaceae</taxon>
        <taxon>Myrmecia</taxon>
    </lineage>
</organism>
<accession>A0AAW1PWM7</accession>
<dbReference type="AlphaFoldDB" id="A0AAW1PWM7"/>
<evidence type="ECO:0000256" key="1">
    <source>
        <dbReference type="SAM" id="MobiDB-lite"/>
    </source>
</evidence>
<evidence type="ECO:0000313" key="4">
    <source>
        <dbReference type="Proteomes" id="UP001489004"/>
    </source>
</evidence>
<dbReference type="CDD" id="cd00143">
    <property type="entry name" value="PP2Cc"/>
    <property type="match status" value="1"/>
</dbReference>
<evidence type="ECO:0000259" key="2">
    <source>
        <dbReference type="PROSITE" id="PS51746"/>
    </source>
</evidence>
<dbReference type="Pfam" id="PF00481">
    <property type="entry name" value="PP2C"/>
    <property type="match status" value="1"/>
</dbReference>
<dbReference type="EMBL" id="JALJOR010000008">
    <property type="protein sequence ID" value="KAK9812812.1"/>
    <property type="molecule type" value="Genomic_DNA"/>
</dbReference>
<reference evidence="3 4" key="1">
    <citation type="journal article" date="2024" name="Nat. Commun.">
        <title>Phylogenomics reveals the evolutionary origins of lichenization in chlorophyte algae.</title>
        <authorList>
            <person name="Puginier C."/>
            <person name="Libourel C."/>
            <person name="Otte J."/>
            <person name="Skaloud P."/>
            <person name="Haon M."/>
            <person name="Grisel S."/>
            <person name="Petersen M."/>
            <person name="Berrin J.G."/>
            <person name="Delaux P.M."/>
            <person name="Dal Grande F."/>
            <person name="Keller J."/>
        </authorList>
    </citation>
    <scope>NUCLEOTIDE SEQUENCE [LARGE SCALE GENOMIC DNA]</scope>
    <source>
        <strain evidence="3 4">SAG 2043</strain>
    </source>
</reference>
<evidence type="ECO:0000313" key="3">
    <source>
        <dbReference type="EMBL" id="KAK9812812.1"/>
    </source>
</evidence>
<feature type="domain" description="PPM-type phosphatase" evidence="2">
    <location>
        <begin position="93"/>
        <end position="367"/>
    </location>
</feature>
<name>A0AAW1PWM7_9CHLO</name>
<feature type="compositionally biased region" description="Acidic residues" evidence="1">
    <location>
        <begin position="1"/>
        <end position="10"/>
    </location>
</feature>
<dbReference type="SMART" id="SM00332">
    <property type="entry name" value="PP2Cc"/>
    <property type="match status" value="1"/>
</dbReference>
<keyword evidence="4" id="KW-1185">Reference proteome</keyword>
<dbReference type="InterPro" id="IPR015655">
    <property type="entry name" value="PP2C"/>
</dbReference>
<sequence>MDDMFADLDEPVSSATTPASPTGPGAKKAPAEDLYAFLAQHSGPAKRSERQEVVGGAANAKRQRTEAVSGTPSASEPAGTSRAVRLQCTTHLETAASEDRGSRAEMEDVQVQVADARRDKHDSRRVSFFAVLDGHGGRNVAHFASEHLHESVLEAGLLTNKDGGAAIDAAKRMKQAVLAGFEATDKKVVQRCAAERWMDGATCVAVWVVEETVVVANIGDSKCVLARTSDQANSQGQVKAITLTRDHKAFHPAERTRIEQAGGVVAADGRLEGRVEVSRSFGDRQFKQKGMVATPHIQIFNITDRDQFLLCGCDGFWGVFGPEDAVKMASKLLGEGRDAKATCNRLINEAIRERRCKDNCTVMLIRFLKQPTDAKGTGESR</sequence>
<dbReference type="PROSITE" id="PS51746">
    <property type="entry name" value="PPM_2"/>
    <property type="match status" value="1"/>
</dbReference>
<dbReference type="GO" id="GO:0004722">
    <property type="term" value="F:protein serine/threonine phosphatase activity"/>
    <property type="evidence" value="ECO:0007669"/>
    <property type="project" value="InterPro"/>
</dbReference>
<protein>
    <recommendedName>
        <fullName evidence="2">PPM-type phosphatase domain-containing protein</fullName>
    </recommendedName>
</protein>
<dbReference type="SUPFAM" id="SSF81606">
    <property type="entry name" value="PP2C-like"/>
    <property type="match status" value="1"/>
</dbReference>